<protein>
    <submittedName>
        <fullName evidence="4">Aspartate aminotransferase family protein</fullName>
    </submittedName>
</protein>
<dbReference type="GO" id="GO:0005829">
    <property type="term" value="C:cytosol"/>
    <property type="evidence" value="ECO:0007669"/>
    <property type="project" value="TreeGrafter"/>
</dbReference>
<evidence type="ECO:0000256" key="2">
    <source>
        <dbReference type="ARBA" id="ARBA00022898"/>
    </source>
</evidence>
<comment type="caution">
    <text evidence="4">The sequence shown here is derived from an EMBL/GenBank/DDBJ whole genome shotgun (WGS) entry which is preliminary data.</text>
</comment>
<evidence type="ECO:0000313" key="5">
    <source>
        <dbReference type="Proteomes" id="UP000321484"/>
    </source>
</evidence>
<dbReference type="EMBL" id="BJYK01000004">
    <property type="protein sequence ID" value="GEN79866.1"/>
    <property type="molecule type" value="Genomic_DNA"/>
</dbReference>
<comment type="similarity">
    <text evidence="1 3">Belongs to the class-III pyridoxal-phosphate-dependent aminotransferase family.</text>
</comment>
<dbReference type="Gene3D" id="3.40.640.10">
    <property type="entry name" value="Type I PLP-dependent aspartate aminotransferase-like (Major domain)"/>
    <property type="match status" value="1"/>
</dbReference>
<keyword evidence="4" id="KW-0808">Transferase</keyword>
<reference evidence="4 5" key="1">
    <citation type="submission" date="2019-07" db="EMBL/GenBank/DDBJ databases">
        <title>Whole genome shotgun sequence of Actinotalea fermentans NBRC 105374.</title>
        <authorList>
            <person name="Hosoyama A."/>
            <person name="Uohara A."/>
            <person name="Ohji S."/>
            <person name="Ichikawa N."/>
        </authorList>
    </citation>
    <scope>NUCLEOTIDE SEQUENCE [LARGE SCALE GENOMIC DNA]</scope>
    <source>
        <strain evidence="4 5">NBRC 105374</strain>
    </source>
</reference>
<dbReference type="GO" id="GO:0030170">
    <property type="term" value="F:pyridoxal phosphate binding"/>
    <property type="evidence" value="ECO:0007669"/>
    <property type="project" value="InterPro"/>
</dbReference>
<dbReference type="InterPro" id="IPR015422">
    <property type="entry name" value="PyrdxlP-dep_Trfase_small"/>
</dbReference>
<keyword evidence="5" id="KW-1185">Reference proteome</keyword>
<dbReference type="InterPro" id="IPR049704">
    <property type="entry name" value="Aminotrans_3_PPA_site"/>
</dbReference>
<keyword evidence="2 3" id="KW-0663">Pyridoxal phosphate</keyword>
<dbReference type="Pfam" id="PF00202">
    <property type="entry name" value="Aminotran_3"/>
    <property type="match status" value="1"/>
</dbReference>
<dbReference type="AlphaFoldDB" id="A0A511YXJ7"/>
<evidence type="ECO:0000256" key="3">
    <source>
        <dbReference type="RuleBase" id="RU003560"/>
    </source>
</evidence>
<dbReference type="Gene3D" id="3.90.1150.10">
    <property type="entry name" value="Aspartate Aminotransferase, domain 1"/>
    <property type="match status" value="1"/>
</dbReference>
<dbReference type="GO" id="GO:0008483">
    <property type="term" value="F:transaminase activity"/>
    <property type="evidence" value="ECO:0007669"/>
    <property type="project" value="UniProtKB-KW"/>
</dbReference>
<dbReference type="PANTHER" id="PTHR43094">
    <property type="entry name" value="AMINOTRANSFERASE"/>
    <property type="match status" value="1"/>
</dbReference>
<dbReference type="RefSeq" id="WP_052113406.1">
    <property type="nucleotide sequence ID" value="NZ_BJYK01000004.1"/>
</dbReference>
<organism evidence="4 5">
    <name type="scientific">Actinotalea fermentans</name>
    <dbReference type="NCBI Taxonomy" id="43671"/>
    <lineage>
        <taxon>Bacteria</taxon>
        <taxon>Bacillati</taxon>
        <taxon>Actinomycetota</taxon>
        <taxon>Actinomycetes</taxon>
        <taxon>Micrococcales</taxon>
        <taxon>Cellulomonadaceae</taxon>
        <taxon>Actinotalea</taxon>
    </lineage>
</organism>
<proteinExistence type="inferred from homology"/>
<evidence type="ECO:0000313" key="4">
    <source>
        <dbReference type="EMBL" id="GEN79866.1"/>
    </source>
</evidence>
<evidence type="ECO:0000256" key="1">
    <source>
        <dbReference type="ARBA" id="ARBA00008954"/>
    </source>
</evidence>
<dbReference type="PANTHER" id="PTHR43094:SF1">
    <property type="entry name" value="AMINOTRANSFERASE CLASS-III"/>
    <property type="match status" value="1"/>
</dbReference>
<dbReference type="CDD" id="cd00610">
    <property type="entry name" value="OAT_like"/>
    <property type="match status" value="1"/>
</dbReference>
<dbReference type="PROSITE" id="PS00600">
    <property type="entry name" value="AA_TRANSFER_CLASS_3"/>
    <property type="match status" value="1"/>
</dbReference>
<name>A0A511YXJ7_9CELL</name>
<sequence length="469" mass="50403">MSTTMTAEQIASIAERTKRYTLFEWGTQDVDPFVVERGEGAHVFGADGTRYIDFNSVSVSVNIGHGDPRVADAIAAQLRKIEFASPYWATEVRAEVGEKLNALTPDGLEKAFFTLAGADANEAAIRTARLVTGRRKILVRRRSYHGATMGVLPLAGDPRRYAVEGGVGDIARIPDPYYYRRLVDGQSEQEFCEHVLAETEEIIQLEGPHTIAAVMVEPITGSNGLIVPPRGWLTGLRELCTRYGILLICDEVMSGVGRTGAWFAVDHEQVSPDIMTLAKGLTSSYVPLGAAMFSGPIAAAVQGVPLGSGLTYQSHPVGLAAAKATLEIYESDGLIENSAVMGDYLRAGLRELAARHPCVGDVRGAGLFNAIELVHDRETKVELFPLTGPQDPIVREVTRTMVNNGLLAALRGPWLMACPPLCVTPTTIDDALAALDKGLEVADRITSAAGAPPPPHTRHTYPAALEALR</sequence>
<dbReference type="Proteomes" id="UP000321484">
    <property type="component" value="Unassembled WGS sequence"/>
</dbReference>
<dbReference type="InterPro" id="IPR015421">
    <property type="entry name" value="PyrdxlP-dep_Trfase_major"/>
</dbReference>
<dbReference type="SUPFAM" id="SSF53383">
    <property type="entry name" value="PLP-dependent transferases"/>
    <property type="match status" value="1"/>
</dbReference>
<gene>
    <name evidence="4" type="ORF">AFE02nite_16000</name>
</gene>
<dbReference type="InterPro" id="IPR005814">
    <property type="entry name" value="Aminotrans_3"/>
</dbReference>
<accession>A0A511YXJ7</accession>
<dbReference type="OrthoDB" id="3246809at2"/>
<keyword evidence="4" id="KW-0032">Aminotransferase</keyword>
<dbReference type="InterPro" id="IPR015424">
    <property type="entry name" value="PyrdxlP-dep_Trfase"/>
</dbReference>